<dbReference type="Proteomes" id="UP001501074">
    <property type="component" value="Unassembled WGS sequence"/>
</dbReference>
<dbReference type="InterPro" id="IPR050154">
    <property type="entry name" value="UbiB_kinase"/>
</dbReference>
<protein>
    <submittedName>
        <fullName evidence="3">AarF/ABC1/UbiB kinase family protein</fullName>
    </submittedName>
</protein>
<keyword evidence="3" id="KW-0418">Kinase</keyword>
<dbReference type="PANTHER" id="PTHR10566">
    <property type="entry name" value="CHAPERONE-ACTIVITY OF BC1 COMPLEX CABC1 -RELATED"/>
    <property type="match status" value="1"/>
</dbReference>
<dbReference type="InterPro" id="IPR011009">
    <property type="entry name" value="Kinase-like_dom_sf"/>
</dbReference>
<evidence type="ECO:0000313" key="3">
    <source>
        <dbReference type="EMBL" id="GAA3632213.1"/>
    </source>
</evidence>
<comment type="caution">
    <text evidence="3">The sequence shown here is derived from an EMBL/GenBank/DDBJ whole genome shotgun (WGS) entry which is preliminary data.</text>
</comment>
<keyword evidence="4" id="KW-1185">Reference proteome</keyword>
<name>A0ABP7AHF6_9ACTN</name>
<evidence type="ECO:0000313" key="4">
    <source>
        <dbReference type="Proteomes" id="UP001501074"/>
    </source>
</evidence>
<dbReference type="GO" id="GO:0016301">
    <property type="term" value="F:kinase activity"/>
    <property type="evidence" value="ECO:0007669"/>
    <property type="project" value="UniProtKB-KW"/>
</dbReference>
<organism evidence="3 4">
    <name type="scientific">Kineosporia mesophila</name>
    <dbReference type="NCBI Taxonomy" id="566012"/>
    <lineage>
        <taxon>Bacteria</taxon>
        <taxon>Bacillati</taxon>
        <taxon>Actinomycetota</taxon>
        <taxon>Actinomycetes</taxon>
        <taxon>Kineosporiales</taxon>
        <taxon>Kineosporiaceae</taxon>
        <taxon>Kineosporia</taxon>
    </lineage>
</organism>
<dbReference type="InterPro" id="IPR004147">
    <property type="entry name" value="ABC1_dom"/>
</dbReference>
<comment type="similarity">
    <text evidence="1">Belongs to the protein kinase superfamily. ADCK protein kinase family.</text>
</comment>
<sequence>MGSEDGCRERDTFARRDIGVDCVCPATTLGDTEAVTTGSEGNARRENGRLKTGRVARAAPLVALTGRTAGEAVISALRRKDRAGVHRRGAERYAESLGHSRGVLMKAGQILSFVSLGSLAEGSSQSVYQAALARLQDDAPPMEPELAASVVTAELGAPPHEVFAEFEPLPLAAASIGQVHAATTHDGRRVVVKIQYPGVDEAIRADLANAELLATFFQVIRGVLPDLGRTDARALAAEVTERIGEEIDYRTEAANQQVFADAYRDHPFARVPEVLPEYSTGRVLTMERSDGMRWSAAKDADQDLKDQWGEAVYRFTLGSLRRLGRFNADPHPGNYLFHPDGTVTFLDFGCVKTWHQEQVGWMVKAVQATIDGDADELLKQYSEHGFVPGEPPNAQAMLAWARESLTPVMSDQPFTYTPEYAARIVDLEFSPRGPHSAVVQKLALPGEYLALSRIDLGLTSVLAGLRAKNDWRGIREEMDLGAEPATHYGRLEADYRKARA</sequence>
<keyword evidence="3" id="KW-0808">Transferase</keyword>
<dbReference type="InterPro" id="IPR034646">
    <property type="entry name" value="ADCK3_dom"/>
</dbReference>
<proteinExistence type="inferred from homology"/>
<dbReference type="PANTHER" id="PTHR10566:SF113">
    <property type="entry name" value="PROTEIN ACTIVITY OF BC1 COMPLEX KINASE 7, CHLOROPLASTIC"/>
    <property type="match status" value="1"/>
</dbReference>
<gene>
    <name evidence="3" type="ORF">GCM10022223_57950</name>
</gene>
<accession>A0ABP7AHF6</accession>
<evidence type="ECO:0000256" key="1">
    <source>
        <dbReference type="ARBA" id="ARBA00009670"/>
    </source>
</evidence>
<feature type="domain" description="ABC1 atypical kinase-like" evidence="2">
    <location>
        <begin position="134"/>
        <end position="379"/>
    </location>
</feature>
<reference evidence="4" key="1">
    <citation type="journal article" date="2019" name="Int. J. Syst. Evol. Microbiol.">
        <title>The Global Catalogue of Microorganisms (GCM) 10K type strain sequencing project: providing services to taxonomists for standard genome sequencing and annotation.</title>
        <authorList>
            <consortium name="The Broad Institute Genomics Platform"/>
            <consortium name="The Broad Institute Genome Sequencing Center for Infectious Disease"/>
            <person name="Wu L."/>
            <person name="Ma J."/>
        </authorList>
    </citation>
    <scope>NUCLEOTIDE SEQUENCE [LARGE SCALE GENOMIC DNA]</scope>
    <source>
        <strain evidence="4">JCM 16902</strain>
    </source>
</reference>
<evidence type="ECO:0000259" key="2">
    <source>
        <dbReference type="Pfam" id="PF03109"/>
    </source>
</evidence>
<dbReference type="SUPFAM" id="SSF56112">
    <property type="entry name" value="Protein kinase-like (PK-like)"/>
    <property type="match status" value="1"/>
</dbReference>
<dbReference type="CDD" id="cd13970">
    <property type="entry name" value="ABC1_ADCK3"/>
    <property type="match status" value="1"/>
</dbReference>
<dbReference type="EMBL" id="BAAAZO010000011">
    <property type="protein sequence ID" value="GAA3632213.1"/>
    <property type="molecule type" value="Genomic_DNA"/>
</dbReference>
<dbReference type="Pfam" id="PF03109">
    <property type="entry name" value="ABC1"/>
    <property type="match status" value="1"/>
</dbReference>